<dbReference type="AlphaFoldDB" id="A0A444Y5H8"/>
<keyword evidence="2 6" id="KW-0479">Metal-binding</keyword>
<keyword evidence="3 5" id="KW-0863">Zinc-finger</keyword>
<comment type="subcellular location">
    <subcellularLocation>
        <location evidence="6">Nucleus</location>
    </subcellularLocation>
</comment>
<comment type="function">
    <text evidence="6">Putative transcription activator involved in regulating light control of development.</text>
</comment>
<sequence>MKKGGIIVEGKFFAGFWTTSINSIIAKYVNSRYNLVEFIHFNRCFNHIRWKEVQADLASMNGRPSMQTCFQQLERSAANVYTLSIFHMFQPILVRATSMKVINMRQTGSYVIYSIGLDRTPNEMWHVFCCDIEMEFNCSCMRMESFGIPCEHIVCVLVHEDIEELPRSLVLPQWTKTTKVGLQNAVGFH</sequence>
<comment type="caution">
    <text evidence="8">The sequence shown here is derived from an EMBL/GenBank/DDBJ whole genome shotgun (WGS) entry which is preliminary data.</text>
</comment>
<accession>A0A444Y5H8</accession>
<evidence type="ECO:0000313" key="8">
    <source>
        <dbReference type="EMBL" id="RYQ97159.1"/>
    </source>
</evidence>
<dbReference type="EMBL" id="SDMP01000018">
    <property type="protein sequence ID" value="RYQ97159.1"/>
    <property type="molecule type" value="Genomic_DNA"/>
</dbReference>
<name>A0A444Y5H8_ARAHY</name>
<comment type="similarity">
    <text evidence="1 6">Belongs to the FHY3/FAR1 family.</text>
</comment>
<evidence type="ECO:0000256" key="5">
    <source>
        <dbReference type="PROSITE-ProRule" id="PRU00325"/>
    </source>
</evidence>
<evidence type="ECO:0000256" key="1">
    <source>
        <dbReference type="ARBA" id="ARBA00005889"/>
    </source>
</evidence>
<dbReference type="SMART" id="SM00575">
    <property type="entry name" value="ZnF_PMZ"/>
    <property type="match status" value="1"/>
</dbReference>
<evidence type="ECO:0000256" key="2">
    <source>
        <dbReference type="ARBA" id="ARBA00022723"/>
    </source>
</evidence>
<evidence type="ECO:0000256" key="4">
    <source>
        <dbReference type="ARBA" id="ARBA00022833"/>
    </source>
</evidence>
<protein>
    <recommendedName>
        <fullName evidence="6">Protein FAR1-RELATED SEQUENCE</fullName>
    </recommendedName>
</protein>
<dbReference type="InterPro" id="IPR031052">
    <property type="entry name" value="FHY3/FAR1"/>
</dbReference>
<dbReference type="PANTHER" id="PTHR31669">
    <property type="entry name" value="PROTEIN FAR1-RELATED SEQUENCE 10-RELATED"/>
    <property type="match status" value="1"/>
</dbReference>
<keyword evidence="6" id="KW-0539">Nucleus</keyword>
<dbReference type="InterPro" id="IPR007527">
    <property type="entry name" value="Znf_SWIM"/>
</dbReference>
<evidence type="ECO:0000259" key="7">
    <source>
        <dbReference type="PROSITE" id="PS50966"/>
    </source>
</evidence>
<keyword evidence="4 6" id="KW-0862">Zinc</keyword>
<evidence type="ECO:0000313" key="9">
    <source>
        <dbReference type="Proteomes" id="UP000289738"/>
    </source>
</evidence>
<dbReference type="GO" id="GO:0008270">
    <property type="term" value="F:zinc ion binding"/>
    <property type="evidence" value="ECO:0007669"/>
    <property type="project" value="UniProtKB-UniRule"/>
</dbReference>
<dbReference type="GO" id="GO:0005634">
    <property type="term" value="C:nucleus"/>
    <property type="evidence" value="ECO:0007669"/>
    <property type="project" value="UniProtKB-SubCell"/>
</dbReference>
<dbReference type="GO" id="GO:0006355">
    <property type="term" value="P:regulation of DNA-templated transcription"/>
    <property type="evidence" value="ECO:0007669"/>
    <property type="project" value="UniProtKB-UniRule"/>
</dbReference>
<reference evidence="8 9" key="1">
    <citation type="submission" date="2019-01" db="EMBL/GenBank/DDBJ databases">
        <title>Sequencing of cultivated peanut Arachis hypogaea provides insights into genome evolution and oil improvement.</title>
        <authorList>
            <person name="Chen X."/>
        </authorList>
    </citation>
    <scope>NUCLEOTIDE SEQUENCE [LARGE SCALE GENOMIC DNA]</scope>
    <source>
        <strain evidence="9">cv. Fuhuasheng</strain>
        <tissue evidence="8">Leaves</tissue>
    </source>
</reference>
<feature type="domain" description="SWIM-type" evidence="7">
    <location>
        <begin position="113"/>
        <end position="161"/>
    </location>
</feature>
<dbReference type="PROSITE" id="PS50966">
    <property type="entry name" value="ZF_SWIM"/>
    <property type="match status" value="1"/>
</dbReference>
<proteinExistence type="inferred from homology"/>
<dbReference type="PANTHER" id="PTHR31669:SF292">
    <property type="entry name" value="OS02G0262500 PROTEIN"/>
    <property type="match status" value="1"/>
</dbReference>
<keyword evidence="9" id="KW-1185">Reference proteome</keyword>
<dbReference type="InterPro" id="IPR006564">
    <property type="entry name" value="Znf_PMZ"/>
</dbReference>
<organism evidence="8 9">
    <name type="scientific">Arachis hypogaea</name>
    <name type="common">Peanut</name>
    <dbReference type="NCBI Taxonomy" id="3818"/>
    <lineage>
        <taxon>Eukaryota</taxon>
        <taxon>Viridiplantae</taxon>
        <taxon>Streptophyta</taxon>
        <taxon>Embryophyta</taxon>
        <taxon>Tracheophyta</taxon>
        <taxon>Spermatophyta</taxon>
        <taxon>Magnoliopsida</taxon>
        <taxon>eudicotyledons</taxon>
        <taxon>Gunneridae</taxon>
        <taxon>Pentapetalae</taxon>
        <taxon>rosids</taxon>
        <taxon>fabids</taxon>
        <taxon>Fabales</taxon>
        <taxon>Fabaceae</taxon>
        <taxon>Papilionoideae</taxon>
        <taxon>50 kb inversion clade</taxon>
        <taxon>dalbergioids sensu lato</taxon>
        <taxon>Dalbergieae</taxon>
        <taxon>Pterocarpus clade</taxon>
        <taxon>Arachis</taxon>
    </lineage>
</organism>
<gene>
    <name evidence="8" type="ORF">Ahy_B08g093167</name>
</gene>
<evidence type="ECO:0000256" key="3">
    <source>
        <dbReference type="ARBA" id="ARBA00022771"/>
    </source>
</evidence>
<evidence type="ECO:0000256" key="6">
    <source>
        <dbReference type="RuleBase" id="RU367018"/>
    </source>
</evidence>
<dbReference type="Proteomes" id="UP000289738">
    <property type="component" value="Chromosome B08"/>
</dbReference>